<dbReference type="AlphaFoldDB" id="A0A420MBA3"/>
<reference evidence="3 4" key="1">
    <citation type="journal article" date="2018" name="Sci. Rep.">
        <title>Characterisation of pathogen-specific regions and novel effector candidates in Fusarium oxysporum f. sp. cepae.</title>
        <authorList>
            <person name="Armitage A.D."/>
            <person name="Taylor A."/>
            <person name="Sobczyk M.K."/>
            <person name="Baxter L."/>
            <person name="Greenfield B.P."/>
            <person name="Bates H.J."/>
            <person name="Wilson F."/>
            <person name="Jackson A.C."/>
            <person name="Ott S."/>
            <person name="Harrison R.J."/>
            <person name="Clarkson J.P."/>
        </authorList>
    </citation>
    <scope>NUCLEOTIDE SEQUENCE [LARGE SCALE GENOMIC DNA]</scope>
    <source>
        <strain evidence="3 4">Fo_A13</strain>
    </source>
</reference>
<dbReference type="Proteomes" id="UP000285084">
    <property type="component" value="Unassembled WGS sequence"/>
</dbReference>
<gene>
    <name evidence="3" type="ORF">BFJ69_g16387</name>
</gene>
<dbReference type="PROSITE" id="PS50837">
    <property type="entry name" value="NACHT"/>
    <property type="match status" value="1"/>
</dbReference>
<comment type="caution">
    <text evidence="3">The sequence shown here is derived from an EMBL/GenBank/DDBJ whole genome shotgun (WGS) entry which is preliminary data.</text>
</comment>
<protein>
    <recommendedName>
        <fullName evidence="2">NACHT domain-containing protein</fullName>
    </recommendedName>
</protein>
<dbReference type="VEuPathDB" id="FungiDB:HZS61_010484"/>
<keyword evidence="1" id="KW-0677">Repeat</keyword>
<evidence type="ECO:0000259" key="2">
    <source>
        <dbReference type="PROSITE" id="PS50837"/>
    </source>
</evidence>
<sequence>MHESKTKMSWALWGKGKRTEQVEIFEKLVQQLHNLVPPSMGNNPWPARNPDAGHTDKLTRGADLGHGWYDEIRRVLERIKEEVRAEARRQVRAWLSSCPPDERYHDSLQKKLPGTCNWILDCTVFSRWLAGGSTNRKLLWVNGHAGFGKTILSAHLVDHLSSTLNAPVAHFFFSSDHASREDPFLALRIGSLTWTLWATRVTIITLFKQLLRDIPGCILIADGLDECTHLNNSSTSIAKFLRDVVDSVAGTETRVLLVSRDEPTIRDALTDGTRETFDEYRITLEDVRPDINAYSHAIVSRRLYSKNDDTRSALSEAMSDRCQGQ</sequence>
<evidence type="ECO:0000313" key="3">
    <source>
        <dbReference type="EMBL" id="RKK65316.1"/>
    </source>
</evidence>
<dbReference type="InterPro" id="IPR056884">
    <property type="entry name" value="NPHP3-like_N"/>
</dbReference>
<name>A0A420MBA3_FUSOX</name>
<evidence type="ECO:0000256" key="1">
    <source>
        <dbReference type="ARBA" id="ARBA00022737"/>
    </source>
</evidence>
<feature type="domain" description="NACHT" evidence="2">
    <location>
        <begin position="137"/>
        <end position="260"/>
    </location>
</feature>
<dbReference type="InterPro" id="IPR007111">
    <property type="entry name" value="NACHT_NTPase"/>
</dbReference>
<proteinExistence type="predicted"/>
<dbReference type="Gene3D" id="3.40.50.300">
    <property type="entry name" value="P-loop containing nucleotide triphosphate hydrolases"/>
    <property type="match status" value="1"/>
</dbReference>
<accession>A0A420MBA3</accession>
<dbReference type="Pfam" id="PF24883">
    <property type="entry name" value="NPHP3_N"/>
    <property type="match status" value="1"/>
</dbReference>
<dbReference type="PANTHER" id="PTHR10039:SF14">
    <property type="entry name" value="NACHT DOMAIN-CONTAINING PROTEIN"/>
    <property type="match status" value="1"/>
</dbReference>
<evidence type="ECO:0000313" key="4">
    <source>
        <dbReference type="Proteomes" id="UP000285084"/>
    </source>
</evidence>
<dbReference type="SUPFAM" id="SSF52540">
    <property type="entry name" value="P-loop containing nucleoside triphosphate hydrolases"/>
    <property type="match status" value="1"/>
</dbReference>
<organism evidence="3 4">
    <name type="scientific">Fusarium oxysporum</name>
    <name type="common">Fusarium vascular wilt</name>
    <dbReference type="NCBI Taxonomy" id="5507"/>
    <lineage>
        <taxon>Eukaryota</taxon>
        <taxon>Fungi</taxon>
        <taxon>Dikarya</taxon>
        <taxon>Ascomycota</taxon>
        <taxon>Pezizomycotina</taxon>
        <taxon>Sordariomycetes</taxon>
        <taxon>Hypocreomycetidae</taxon>
        <taxon>Hypocreales</taxon>
        <taxon>Nectriaceae</taxon>
        <taxon>Fusarium</taxon>
        <taxon>Fusarium oxysporum species complex</taxon>
    </lineage>
</organism>
<dbReference type="InterPro" id="IPR027417">
    <property type="entry name" value="P-loop_NTPase"/>
</dbReference>
<dbReference type="PANTHER" id="PTHR10039">
    <property type="entry name" value="AMELOGENIN"/>
    <property type="match status" value="1"/>
</dbReference>
<dbReference type="EMBL" id="MRCX01000441">
    <property type="protein sequence ID" value="RKK65316.1"/>
    <property type="molecule type" value="Genomic_DNA"/>
</dbReference>